<keyword evidence="4" id="KW-1015">Disulfide bond</keyword>
<sequence>MGRAQPCSGVGEDSAVTPRGRPTPPSPLAPSVGSPLGSPGGGDTHPPTHPPTPPPRRVPAAWGAVRHPQVRGGEGCHTAWGKGSESDCGSGWRGGGGRRPRRGGGGGGDCAGGCRAALSTHGCCLGGCSHHPPRQRCWLPAPRGDVIGVLRAAVGVPDTTAAPPATRGCPPPRHPEVPPLSHPGGGGGGRVSQPTAERGSESRGVVPGQRPATPLPPPVSGETEARRCRGGGLLPTGAPSAMRTVLLLWLVLARACAWLRCPDGQPCPATPVSAQGRGGYGVGGCPHRSVTPSMRASVSPLSLPFWGGGFSPLAALPPPLLSPQGVPCAGGRHCCPRGSRCSADGKSCITSPAPRAVPCPDGQSECPDDATCCMTASGTWGCCPMPQASCCADKVHCCPHTTICDLAHGRCLSPTGDGDIPLGTAFPAWKRQPPVLCPDGRSACPDGATCCQLPSAQYGCCPLQNAVCCSDGQHCCPQGTVCDLERSTCTSEREGTPAVTVPLSPARDVKCDMETSCPDGNTCCQLSSGAWGCCPDEGVPIFPQKWGWRQAGTGDKGGQEQVGRGHGLSPGGPQAWSWGSLGGQAGLRTLFLPPPQAVCCPDHVHCCPQGYTCDPVAGSCLQEGGGRLPWVQKTPALAREKDVRCDEKTSCPDGNTCCQLSLGTWGCCPLEQAVCCPDHVHCCPQGYTCDPVAGSCLQGWGGPLALGDVRCDEKTSCPDGNTCCQLSSGAWGCCPLEEAVCCPDHVHCCPQGYTCDPVAGSCLQEGGGPLALGAEDPGPREGRAV</sequence>
<feature type="domain" description="Granulins" evidence="6">
    <location>
        <begin position="469"/>
        <end position="482"/>
    </location>
</feature>
<evidence type="ECO:0000256" key="1">
    <source>
        <dbReference type="ARBA" id="ARBA00004613"/>
    </source>
</evidence>
<dbReference type="GeneTree" id="ENSGT00470000042293"/>
<protein>
    <submittedName>
        <fullName evidence="7">Granulin precursor</fullName>
    </submittedName>
</protein>
<evidence type="ECO:0000256" key="3">
    <source>
        <dbReference type="ARBA" id="ARBA00022525"/>
    </source>
</evidence>
<feature type="compositionally biased region" description="Pro residues" evidence="5">
    <location>
        <begin position="47"/>
        <end position="57"/>
    </location>
</feature>
<feature type="domain" description="Granulins" evidence="6">
    <location>
        <begin position="600"/>
        <end position="613"/>
    </location>
</feature>
<evidence type="ECO:0000259" key="6">
    <source>
        <dbReference type="PROSITE" id="PS00799"/>
    </source>
</evidence>
<keyword evidence="8" id="KW-1185">Reference proteome</keyword>
<evidence type="ECO:0000256" key="5">
    <source>
        <dbReference type="SAM" id="MobiDB-lite"/>
    </source>
</evidence>
<name>A0A663FHL0_AQUCH</name>
<feature type="domain" description="Granulins" evidence="6">
    <location>
        <begin position="676"/>
        <end position="689"/>
    </location>
</feature>
<reference evidence="7" key="1">
    <citation type="submission" date="2025-08" db="UniProtKB">
        <authorList>
            <consortium name="Ensembl"/>
        </authorList>
    </citation>
    <scope>IDENTIFICATION</scope>
</reference>
<organism evidence="7 8">
    <name type="scientific">Aquila chrysaetos chrysaetos</name>
    <dbReference type="NCBI Taxonomy" id="223781"/>
    <lineage>
        <taxon>Eukaryota</taxon>
        <taxon>Metazoa</taxon>
        <taxon>Chordata</taxon>
        <taxon>Craniata</taxon>
        <taxon>Vertebrata</taxon>
        <taxon>Euteleostomi</taxon>
        <taxon>Archelosauria</taxon>
        <taxon>Archosauria</taxon>
        <taxon>Dinosauria</taxon>
        <taxon>Saurischia</taxon>
        <taxon>Theropoda</taxon>
        <taxon>Coelurosauria</taxon>
        <taxon>Aves</taxon>
        <taxon>Neognathae</taxon>
        <taxon>Neoaves</taxon>
        <taxon>Telluraves</taxon>
        <taxon>Accipitrimorphae</taxon>
        <taxon>Accipitriformes</taxon>
        <taxon>Accipitridae</taxon>
        <taxon>Accipitrinae</taxon>
        <taxon>Aquila</taxon>
    </lineage>
</organism>
<feature type="compositionally biased region" description="Pro residues" evidence="5">
    <location>
        <begin position="169"/>
        <end position="181"/>
    </location>
</feature>
<dbReference type="PROSITE" id="PS00799">
    <property type="entry name" value="GRANULINS"/>
    <property type="match status" value="5"/>
</dbReference>
<evidence type="ECO:0000313" key="7">
    <source>
        <dbReference type="Ensembl" id="ENSACCP00020023614.1"/>
    </source>
</evidence>
<dbReference type="GO" id="GO:0005576">
    <property type="term" value="C:extracellular region"/>
    <property type="evidence" value="ECO:0007669"/>
    <property type="project" value="UniProtKB-SubCell"/>
</dbReference>
<dbReference type="InParanoid" id="A0A663FHL0"/>
<comment type="similarity">
    <text evidence="2">Belongs to the granulin family.</text>
</comment>
<comment type="subcellular location">
    <subcellularLocation>
        <location evidence="1">Secreted</location>
    </subcellularLocation>
</comment>
<dbReference type="InterPro" id="IPR039036">
    <property type="entry name" value="Granulin_fam"/>
</dbReference>
<keyword evidence="3" id="KW-0964">Secreted</keyword>
<dbReference type="PANTHER" id="PTHR12274:SF3">
    <property type="entry name" value="PROGRANULIN"/>
    <property type="match status" value="1"/>
</dbReference>
<dbReference type="FunFam" id="2.10.25.160:FF:000001">
    <property type="entry name" value="Granulin precursor"/>
    <property type="match status" value="2"/>
</dbReference>
<evidence type="ECO:0000313" key="8">
    <source>
        <dbReference type="Proteomes" id="UP000472275"/>
    </source>
</evidence>
<feature type="domain" description="Granulins" evidence="6">
    <location>
        <begin position="742"/>
        <end position="755"/>
    </location>
</feature>
<feature type="region of interest" description="Disordered" evidence="5">
    <location>
        <begin position="1"/>
        <end position="109"/>
    </location>
</feature>
<dbReference type="Ensembl" id="ENSACCT00020024659.1">
    <property type="protein sequence ID" value="ENSACCP00020023614.1"/>
    <property type="gene ID" value="ENSACCG00020016207.1"/>
</dbReference>
<dbReference type="InterPro" id="IPR037277">
    <property type="entry name" value="Granulin_sf"/>
</dbReference>
<dbReference type="PANTHER" id="PTHR12274">
    <property type="entry name" value="GRANULIN"/>
    <property type="match status" value="1"/>
</dbReference>
<proteinExistence type="inferred from homology"/>
<dbReference type="SMART" id="SM00277">
    <property type="entry name" value="GRAN"/>
    <property type="match status" value="5"/>
</dbReference>
<dbReference type="InterPro" id="IPR000118">
    <property type="entry name" value="Granulin"/>
</dbReference>
<evidence type="ECO:0000256" key="2">
    <source>
        <dbReference type="ARBA" id="ARBA00010093"/>
    </source>
</evidence>
<dbReference type="Proteomes" id="UP000472275">
    <property type="component" value="Chromosome 8"/>
</dbReference>
<dbReference type="Gene3D" id="2.10.25.160">
    <property type="entry name" value="Granulin"/>
    <property type="match status" value="6"/>
</dbReference>
<dbReference type="SUPFAM" id="SSF57277">
    <property type="entry name" value="Granulin repeat"/>
    <property type="match status" value="5"/>
</dbReference>
<accession>A0A663FHL0</accession>
<reference evidence="7" key="2">
    <citation type="submission" date="2025-09" db="UniProtKB">
        <authorList>
            <consortium name="Ensembl"/>
        </authorList>
    </citation>
    <scope>IDENTIFICATION</scope>
</reference>
<dbReference type="Pfam" id="PF00396">
    <property type="entry name" value="Granulin"/>
    <property type="match status" value="6"/>
</dbReference>
<feature type="region of interest" description="Disordered" evidence="5">
    <location>
        <begin position="158"/>
        <end position="225"/>
    </location>
</feature>
<evidence type="ECO:0000256" key="4">
    <source>
        <dbReference type="ARBA" id="ARBA00023157"/>
    </source>
</evidence>
<feature type="domain" description="Granulins" evidence="6">
    <location>
        <begin position="391"/>
        <end position="404"/>
    </location>
</feature>
<gene>
    <name evidence="7" type="primary">GRN</name>
</gene>
<dbReference type="AlphaFoldDB" id="A0A663FHL0"/>